<evidence type="ECO:0000313" key="4">
    <source>
        <dbReference type="WBParaSite" id="NBR_0001402301-mRNA-1"/>
    </source>
</evidence>
<name>A0A0N4YBY8_NIPBR</name>
<feature type="region of interest" description="Disordered" evidence="1">
    <location>
        <begin position="13"/>
        <end position="94"/>
    </location>
</feature>
<reference evidence="2 3" key="2">
    <citation type="submission" date="2018-11" db="EMBL/GenBank/DDBJ databases">
        <authorList>
            <consortium name="Pathogen Informatics"/>
        </authorList>
    </citation>
    <scope>NUCLEOTIDE SEQUENCE [LARGE SCALE GENOMIC DNA]</scope>
</reference>
<protein>
    <submittedName>
        <fullName evidence="2 4">Uncharacterized protein</fullName>
    </submittedName>
</protein>
<sequence length="94" mass="10204">MVNRLAVPKYVTPQKVSHQTTHGLSCVKVRSRSSSALRRPSSGQSNSDVQAAPVARALQMPEASNRRPPVETTTRPPVKLREEAEEAAATDVVE</sequence>
<keyword evidence="3" id="KW-1185">Reference proteome</keyword>
<evidence type="ECO:0000313" key="2">
    <source>
        <dbReference type="EMBL" id="VDL77613.1"/>
    </source>
</evidence>
<accession>A0A0N4YBY8</accession>
<proteinExistence type="predicted"/>
<feature type="compositionally biased region" description="Acidic residues" evidence="1">
    <location>
        <begin position="83"/>
        <end position="94"/>
    </location>
</feature>
<dbReference type="EMBL" id="UYSL01021221">
    <property type="protein sequence ID" value="VDL77613.1"/>
    <property type="molecule type" value="Genomic_DNA"/>
</dbReference>
<reference evidence="4" key="1">
    <citation type="submission" date="2017-02" db="UniProtKB">
        <authorList>
            <consortium name="WormBaseParasite"/>
        </authorList>
    </citation>
    <scope>IDENTIFICATION</scope>
</reference>
<dbReference type="Proteomes" id="UP000271162">
    <property type="component" value="Unassembled WGS sequence"/>
</dbReference>
<dbReference type="WBParaSite" id="NBR_0001402301-mRNA-1">
    <property type="protein sequence ID" value="NBR_0001402301-mRNA-1"/>
    <property type="gene ID" value="NBR_0001402301"/>
</dbReference>
<evidence type="ECO:0000256" key="1">
    <source>
        <dbReference type="SAM" id="MobiDB-lite"/>
    </source>
</evidence>
<feature type="compositionally biased region" description="Low complexity" evidence="1">
    <location>
        <begin position="32"/>
        <end position="45"/>
    </location>
</feature>
<feature type="compositionally biased region" description="Polar residues" evidence="1">
    <location>
        <begin position="14"/>
        <end position="23"/>
    </location>
</feature>
<dbReference type="AlphaFoldDB" id="A0A0N4YBY8"/>
<organism evidence="4">
    <name type="scientific">Nippostrongylus brasiliensis</name>
    <name type="common">Rat hookworm</name>
    <dbReference type="NCBI Taxonomy" id="27835"/>
    <lineage>
        <taxon>Eukaryota</taxon>
        <taxon>Metazoa</taxon>
        <taxon>Ecdysozoa</taxon>
        <taxon>Nematoda</taxon>
        <taxon>Chromadorea</taxon>
        <taxon>Rhabditida</taxon>
        <taxon>Rhabditina</taxon>
        <taxon>Rhabditomorpha</taxon>
        <taxon>Strongyloidea</taxon>
        <taxon>Heligmosomidae</taxon>
        <taxon>Nippostrongylus</taxon>
    </lineage>
</organism>
<evidence type="ECO:0000313" key="3">
    <source>
        <dbReference type="Proteomes" id="UP000271162"/>
    </source>
</evidence>
<gene>
    <name evidence="2" type="ORF">NBR_LOCUS14024</name>
</gene>